<keyword evidence="8" id="KW-0472">Membrane</keyword>
<dbReference type="Pfam" id="PF02056">
    <property type="entry name" value="Glyco_hydro_4"/>
    <property type="match status" value="1"/>
</dbReference>
<proteinExistence type="inferred from homology"/>
<evidence type="ECO:0000256" key="8">
    <source>
        <dbReference type="SAM" id="Phobius"/>
    </source>
</evidence>
<dbReference type="Pfam" id="PF11975">
    <property type="entry name" value="Glyco_hydro_4C"/>
    <property type="match status" value="1"/>
</dbReference>
<evidence type="ECO:0000256" key="5">
    <source>
        <dbReference type="ARBA" id="ARBA00023211"/>
    </source>
</evidence>
<dbReference type="InterPro" id="IPR019802">
    <property type="entry name" value="GlycHydrolase_4_CS"/>
</dbReference>
<evidence type="ECO:0000313" key="11">
    <source>
        <dbReference type="Proteomes" id="UP000831692"/>
    </source>
</evidence>
<dbReference type="Gene3D" id="3.90.110.10">
    <property type="entry name" value="Lactate dehydrogenase/glycoside hydrolase, family 4, C-terminal"/>
    <property type="match status" value="1"/>
</dbReference>
<keyword evidence="5" id="KW-0464">Manganese</keyword>
<evidence type="ECO:0000256" key="3">
    <source>
        <dbReference type="ARBA" id="ARBA00022801"/>
    </source>
</evidence>
<evidence type="ECO:0000256" key="1">
    <source>
        <dbReference type="ARBA" id="ARBA00010141"/>
    </source>
</evidence>
<gene>
    <name evidence="10" type="ORF">ENLAB_30700</name>
</gene>
<dbReference type="InterPro" id="IPR022616">
    <property type="entry name" value="Glyco_hydro_4_C"/>
</dbReference>
<name>A0ABM7XWI0_9ENTE</name>
<dbReference type="SUPFAM" id="SSF51735">
    <property type="entry name" value="NAD(P)-binding Rossmann-fold domains"/>
    <property type="match status" value="1"/>
</dbReference>
<dbReference type="InterPro" id="IPR001088">
    <property type="entry name" value="Glyco_hydro_4"/>
</dbReference>
<accession>A0ABM7XWI0</accession>
<dbReference type="InterPro" id="IPR015955">
    <property type="entry name" value="Lactate_DH/Glyco_Ohase_4_C"/>
</dbReference>
<keyword evidence="11" id="KW-1185">Reference proteome</keyword>
<evidence type="ECO:0000313" key="10">
    <source>
        <dbReference type="EMBL" id="BDG69506.1"/>
    </source>
</evidence>
<dbReference type="EMBL" id="AP025635">
    <property type="protein sequence ID" value="BDG69506.1"/>
    <property type="molecule type" value="Genomic_DNA"/>
</dbReference>
<evidence type="ECO:0000256" key="6">
    <source>
        <dbReference type="ARBA" id="ARBA00023295"/>
    </source>
</evidence>
<sequence length="444" mass="50351">MMKNFSVVIAGGGSTFTPGIVMMLLDNQERFPLRKLKLYDNDEARQAILGEALAILLKEQAPQIEFSFTTDPEEAFSDVDFCMAHIRVGKYDMREKDEKVPLRHGVFGQETCGPGGIAYGMRSITGMLEIIDYMEKYSPDCWMLNYSNPAAIVAEACRVLRPKSKVLNICDMPVGTLRRMSQIIGKQPEELEVRYFGLNHFGWWTSVKDKEGTEYIQTIRDYVAEHGYLTQIEVDTQHTDPSWQDTHKKAKDLLALTPEYLPNTYLKYYLYPDYVYDHMKEHPEYTRSNEVMEGREKRVFDHAKKITAQGSAEGIAFEIDAHATFIVDLARAIAFNTHERMVMIVENNGAIANFPDDAMVEVPCIVGSDGPEALAQGKIPAFQQALMFQQVTVEKLVVEAYVEKSYQKMWQALSLSKTIPSAKVAKELLDDLVSENGDYWPGLS</sequence>
<dbReference type="PANTHER" id="PTHR32092">
    <property type="entry name" value="6-PHOSPHO-BETA-GLUCOSIDASE-RELATED"/>
    <property type="match status" value="1"/>
</dbReference>
<dbReference type="InterPro" id="IPR036291">
    <property type="entry name" value="NAD(P)-bd_dom_sf"/>
</dbReference>
<evidence type="ECO:0000259" key="9">
    <source>
        <dbReference type="Pfam" id="PF11975"/>
    </source>
</evidence>
<evidence type="ECO:0000256" key="7">
    <source>
        <dbReference type="RuleBase" id="RU361152"/>
    </source>
</evidence>
<keyword evidence="6 7" id="KW-0326">Glycosidase</keyword>
<evidence type="ECO:0000256" key="2">
    <source>
        <dbReference type="ARBA" id="ARBA00022723"/>
    </source>
</evidence>
<organism evidence="10 11">
    <name type="scientific">Enterococcus innesii</name>
    <dbReference type="NCBI Taxonomy" id="2839759"/>
    <lineage>
        <taxon>Bacteria</taxon>
        <taxon>Bacillati</taxon>
        <taxon>Bacillota</taxon>
        <taxon>Bacilli</taxon>
        <taxon>Lactobacillales</taxon>
        <taxon>Enterococcaceae</taxon>
        <taxon>Enterococcus</taxon>
    </lineage>
</organism>
<dbReference type="CDD" id="cd05298">
    <property type="entry name" value="GH4_GlvA_pagL_like"/>
    <property type="match status" value="1"/>
</dbReference>
<comment type="similarity">
    <text evidence="1 7">Belongs to the glycosyl hydrolase 4 family.</text>
</comment>
<dbReference type="SUPFAM" id="SSF56327">
    <property type="entry name" value="LDH C-terminal domain-like"/>
    <property type="match status" value="1"/>
</dbReference>
<dbReference type="PRINTS" id="PR00732">
    <property type="entry name" value="GLHYDRLASE4"/>
</dbReference>
<keyword evidence="3 7" id="KW-0378">Hydrolase</keyword>
<dbReference type="Proteomes" id="UP000831692">
    <property type="component" value="Chromosome"/>
</dbReference>
<protein>
    <submittedName>
        <fullName evidence="10">6-phospho-alpha-glucosidase</fullName>
    </submittedName>
</protein>
<feature type="domain" description="Glycosyl hydrolase family 4 C-terminal" evidence="9">
    <location>
        <begin position="195"/>
        <end position="418"/>
    </location>
</feature>
<feature type="transmembrane region" description="Helical" evidence="8">
    <location>
        <begin position="6"/>
        <end position="25"/>
    </location>
</feature>
<dbReference type="PANTHER" id="PTHR32092:SF14">
    <property type="entry name" value="MALTOSE-6'-PHOSPHATE GLUCOSIDASE"/>
    <property type="match status" value="1"/>
</dbReference>
<evidence type="ECO:0000256" key="4">
    <source>
        <dbReference type="ARBA" id="ARBA00023027"/>
    </source>
</evidence>
<comment type="cofactor">
    <cofactor evidence="7">
        <name>NAD(+)</name>
        <dbReference type="ChEBI" id="CHEBI:57540"/>
    </cofactor>
    <text evidence="7">Binds 1 NAD(+) per subunit.</text>
</comment>
<keyword evidence="4 7" id="KW-0520">NAD</keyword>
<keyword evidence="8" id="KW-0812">Transmembrane</keyword>
<keyword evidence="8" id="KW-1133">Transmembrane helix</keyword>
<dbReference type="PROSITE" id="PS01324">
    <property type="entry name" value="GLYCOSYL_HYDROL_F4"/>
    <property type="match status" value="1"/>
</dbReference>
<dbReference type="Gene3D" id="3.40.50.720">
    <property type="entry name" value="NAD(P)-binding Rossmann-like Domain"/>
    <property type="match status" value="1"/>
</dbReference>
<reference evidence="10 11" key="1">
    <citation type="submission" date="2022-03" db="EMBL/GenBank/DDBJ databases">
        <title>Complete genome sequence of Enterococcus innesii DB-1.</title>
        <authorList>
            <person name="Fukuda D."/>
            <person name="Nolasco-Hipolito C."/>
        </authorList>
    </citation>
    <scope>NUCLEOTIDE SEQUENCE [LARGE SCALE GENOMIC DNA]</scope>
    <source>
        <strain evidence="10 11">DB-1</strain>
    </source>
</reference>
<keyword evidence="2" id="KW-0479">Metal-binding</keyword>